<dbReference type="PANTHER" id="PTHR45784">
    <property type="entry name" value="C-TYPE LECTIN DOMAIN FAMILY 20 MEMBER A-RELATED"/>
    <property type="match status" value="1"/>
</dbReference>
<dbReference type="InParanoid" id="A0A3Q3LTE1"/>
<accession>A0A3Q3LTE1</accession>
<reference evidence="2" key="2">
    <citation type="submission" date="2025-09" db="UniProtKB">
        <authorList>
            <consortium name="Ensembl"/>
        </authorList>
    </citation>
    <scope>IDENTIFICATION</scope>
</reference>
<organism evidence="2 3">
    <name type="scientific">Mastacembelus armatus</name>
    <name type="common">zig-zag eel</name>
    <dbReference type="NCBI Taxonomy" id="205130"/>
    <lineage>
        <taxon>Eukaryota</taxon>
        <taxon>Metazoa</taxon>
        <taxon>Chordata</taxon>
        <taxon>Craniata</taxon>
        <taxon>Vertebrata</taxon>
        <taxon>Euteleostomi</taxon>
        <taxon>Actinopterygii</taxon>
        <taxon>Neopterygii</taxon>
        <taxon>Teleostei</taxon>
        <taxon>Neoteleostei</taxon>
        <taxon>Acanthomorphata</taxon>
        <taxon>Anabantaria</taxon>
        <taxon>Synbranchiformes</taxon>
        <taxon>Mastacembelidae</taxon>
        <taxon>Mastacembelus</taxon>
    </lineage>
</organism>
<dbReference type="PROSITE" id="PS50041">
    <property type="entry name" value="C_TYPE_LECTIN_2"/>
    <property type="match status" value="1"/>
</dbReference>
<evidence type="ECO:0000313" key="2">
    <source>
        <dbReference type="Ensembl" id="ENSMAMP00000017593.2"/>
    </source>
</evidence>
<dbReference type="InterPro" id="IPR016186">
    <property type="entry name" value="C-type_lectin-like/link_sf"/>
</dbReference>
<dbReference type="Proteomes" id="UP000261640">
    <property type="component" value="Unplaced"/>
</dbReference>
<dbReference type="Gene3D" id="3.10.100.10">
    <property type="entry name" value="Mannose-Binding Protein A, subunit A"/>
    <property type="match status" value="1"/>
</dbReference>
<dbReference type="AlphaFoldDB" id="A0A3Q3LTE1"/>
<dbReference type="SUPFAM" id="SSF56436">
    <property type="entry name" value="C-type lectin-like"/>
    <property type="match status" value="1"/>
</dbReference>
<dbReference type="InterPro" id="IPR016187">
    <property type="entry name" value="CTDL_fold"/>
</dbReference>
<dbReference type="GeneTree" id="ENSGT00940000175599"/>
<dbReference type="STRING" id="205130.ENSMAMP00000017593"/>
<dbReference type="Pfam" id="PF00059">
    <property type="entry name" value="Lectin_C"/>
    <property type="match status" value="1"/>
</dbReference>
<dbReference type="Ensembl" id="ENSMAMT00000018061.2">
    <property type="protein sequence ID" value="ENSMAMP00000017593.2"/>
    <property type="gene ID" value="ENSMAMG00000011903.2"/>
</dbReference>
<reference evidence="2" key="1">
    <citation type="submission" date="2025-08" db="UniProtKB">
        <authorList>
            <consortium name="Ensembl"/>
        </authorList>
    </citation>
    <scope>IDENTIFICATION</scope>
</reference>
<evidence type="ECO:0000259" key="1">
    <source>
        <dbReference type="PROSITE" id="PS50041"/>
    </source>
</evidence>
<sequence length="181" mass="20727">MWHILAGHFFTVQLFYQVGRSNNKTSFFGCCCSGKKTGADQYIVNSQSMGWTTARDYCRTYYTDLASLRNNAENQMIQNVSGQMTVWLGLFRDIWKWSDQTYSSMRYWKADQSVLSSMVGTCGALCNPDKINTRLCCLITLGRKWRFVSMAMSVQDSMDLNDPAVQDNILNKVSILFYSKS</sequence>
<keyword evidence="3" id="KW-1185">Reference proteome</keyword>
<name>A0A3Q3LTE1_9TELE</name>
<proteinExistence type="predicted"/>
<evidence type="ECO:0000313" key="3">
    <source>
        <dbReference type="Proteomes" id="UP000261640"/>
    </source>
</evidence>
<dbReference type="PANTHER" id="PTHR45784:SF3">
    <property type="entry name" value="C-TYPE LECTIN DOMAIN FAMILY 4 MEMBER K-LIKE-RELATED"/>
    <property type="match status" value="1"/>
</dbReference>
<feature type="domain" description="C-type lectin" evidence="1">
    <location>
        <begin position="37"/>
        <end position="136"/>
    </location>
</feature>
<dbReference type="InterPro" id="IPR001304">
    <property type="entry name" value="C-type_lectin-like"/>
</dbReference>
<protein>
    <recommendedName>
        <fullName evidence="1">C-type lectin domain-containing protein</fullName>
    </recommendedName>
</protein>
<dbReference type="SMART" id="SM00034">
    <property type="entry name" value="CLECT"/>
    <property type="match status" value="1"/>
</dbReference>